<reference evidence="1 2" key="1">
    <citation type="journal article" date="2016" name="Genome Biol. Evol.">
        <title>Divergent and convergent evolution of fungal pathogenicity.</title>
        <authorList>
            <person name="Shang Y."/>
            <person name="Xiao G."/>
            <person name="Zheng P."/>
            <person name="Cen K."/>
            <person name="Zhan S."/>
            <person name="Wang C."/>
        </authorList>
    </citation>
    <scope>NUCLEOTIDE SEQUENCE [LARGE SCALE GENOMIC DNA]</scope>
    <source>
        <strain evidence="1 2">ARSEF 2679</strain>
    </source>
</reference>
<dbReference type="RefSeq" id="XP_018700270.1">
    <property type="nucleotide sequence ID" value="XM_018852541.1"/>
</dbReference>
<keyword evidence="2" id="KW-1185">Reference proteome</keyword>
<proteinExistence type="predicted"/>
<protein>
    <recommendedName>
        <fullName evidence="3">LCCL domain-containing protein</fullName>
    </recommendedName>
</protein>
<dbReference type="InterPro" id="IPR012674">
    <property type="entry name" value="Calycin"/>
</dbReference>
<dbReference type="SUPFAM" id="SSF50814">
    <property type="entry name" value="Lipocalins"/>
    <property type="match status" value="1"/>
</dbReference>
<accession>A0A167LKY5</accession>
<dbReference type="InterPro" id="IPR053037">
    <property type="entry name" value="Pericyclase_pydY-like"/>
</dbReference>
<dbReference type="Proteomes" id="UP000076744">
    <property type="component" value="Unassembled WGS sequence"/>
</dbReference>
<sequence>MAAPASITLHNLTGKWRMNASLSDPYDEMLKAQGVSWLWRKVLVKSGAELWITQTVEGGVDRLVIQGKSSNGLPDSREDRILSGAWKELSFPIFGKIRGSTRWVKRGELPSAWLAEDMVLEDDQVILMETIQLNINTVTKQANGFKSVNGERRYVRHVEVLNNKKDLIRVRLVYDYLGPLE</sequence>
<dbReference type="PANTHER" id="PTHR38115">
    <property type="entry name" value="LIPOCALIN-LIKE DOMAIN-CONTAINING PROTEIN"/>
    <property type="match status" value="1"/>
</dbReference>
<evidence type="ECO:0000313" key="1">
    <source>
        <dbReference type="EMBL" id="OAA53206.1"/>
    </source>
</evidence>
<comment type="caution">
    <text evidence="1">The sequence shown here is derived from an EMBL/GenBank/DDBJ whole genome shotgun (WGS) entry which is preliminary data.</text>
</comment>
<organism evidence="1 2">
    <name type="scientific">Cordyceps fumosorosea (strain ARSEF 2679)</name>
    <name type="common">Isaria fumosorosea</name>
    <dbReference type="NCBI Taxonomy" id="1081104"/>
    <lineage>
        <taxon>Eukaryota</taxon>
        <taxon>Fungi</taxon>
        <taxon>Dikarya</taxon>
        <taxon>Ascomycota</taxon>
        <taxon>Pezizomycotina</taxon>
        <taxon>Sordariomycetes</taxon>
        <taxon>Hypocreomycetidae</taxon>
        <taxon>Hypocreales</taxon>
        <taxon>Cordycipitaceae</taxon>
        <taxon>Cordyceps</taxon>
    </lineage>
</organism>
<dbReference type="PANTHER" id="PTHR38115:SF1">
    <property type="entry name" value="LIPOCALIN-LIKE DOMAIN-CONTAINING PROTEIN"/>
    <property type="match status" value="1"/>
</dbReference>
<dbReference type="AlphaFoldDB" id="A0A167LKY5"/>
<evidence type="ECO:0008006" key="3">
    <source>
        <dbReference type="Google" id="ProtNLM"/>
    </source>
</evidence>
<dbReference type="EMBL" id="AZHB01000038">
    <property type="protein sequence ID" value="OAA53206.1"/>
    <property type="molecule type" value="Genomic_DNA"/>
</dbReference>
<dbReference type="OrthoDB" id="425354at2759"/>
<gene>
    <name evidence="1" type="ORF">ISF_08938</name>
</gene>
<dbReference type="GeneID" id="30025230"/>
<evidence type="ECO:0000313" key="2">
    <source>
        <dbReference type="Proteomes" id="UP000076744"/>
    </source>
</evidence>
<name>A0A167LKY5_CORFA</name>